<comment type="caution">
    <text evidence="2">The sequence shown here is derived from an EMBL/GenBank/DDBJ whole genome shotgun (WGS) entry which is preliminary data.</text>
</comment>
<keyword evidence="3" id="KW-1185">Reference proteome</keyword>
<keyword evidence="1" id="KW-0812">Transmembrane</keyword>
<dbReference type="PANTHER" id="PTHR38684">
    <property type="entry name" value="PROTEIN AMPE"/>
    <property type="match status" value="1"/>
</dbReference>
<dbReference type="PANTHER" id="PTHR38684:SF1">
    <property type="entry name" value="PROTEIN AMPE"/>
    <property type="match status" value="1"/>
</dbReference>
<name>A0ABU5BDL5_9PSED</name>
<keyword evidence="1" id="KW-1133">Transmembrane helix</keyword>
<evidence type="ECO:0000313" key="2">
    <source>
        <dbReference type="EMBL" id="MDX9674733.1"/>
    </source>
</evidence>
<proteinExistence type="predicted"/>
<dbReference type="RefSeq" id="WP_320335800.1">
    <property type="nucleotide sequence ID" value="NZ_JASFAG010000001.1"/>
</dbReference>
<feature type="transmembrane region" description="Helical" evidence="1">
    <location>
        <begin position="72"/>
        <end position="89"/>
    </location>
</feature>
<feature type="transmembrane region" description="Helical" evidence="1">
    <location>
        <begin position="189"/>
        <end position="210"/>
    </location>
</feature>
<dbReference type="InterPro" id="IPR031347">
    <property type="entry name" value="AmpE"/>
</dbReference>
<sequence>MSFLVLLLALWIEKFSALRHRVQRDGGWIRELNKLETSTRLARQPWLVLTILVLFPVALLALLLLVLEPVAYGLLALPVHLLVVIYSLGRGDLLGGLGPFRDAWRREDLQAAAHVAKRDLDICADNGEQLLESVQGHLLWQAYQSFFAVIFWYFVLGPVAALAYRLLALAQEHGQNPALVERAAQLRHAFDWLPVRLLAASLALVGNFVAVSRVMLHELLNWNISAAQLINRVGLAAGEIPPPVVGPDGINTLDCLWELLLRAAVLWYAGFALWTVLIH</sequence>
<keyword evidence="1" id="KW-0472">Membrane</keyword>
<evidence type="ECO:0000313" key="3">
    <source>
        <dbReference type="Proteomes" id="UP001287024"/>
    </source>
</evidence>
<feature type="transmembrane region" description="Helical" evidence="1">
    <location>
        <begin position="43"/>
        <end position="65"/>
    </location>
</feature>
<evidence type="ECO:0000256" key="1">
    <source>
        <dbReference type="SAM" id="Phobius"/>
    </source>
</evidence>
<feature type="transmembrane region" description="Helical" evidence="1">
    <location>
        <begin position="146"/>
        <end position="168"/>
    </location>
</feature>
<feature type="transmembrane region" description="Helical" evidence="1">
    <location>
        <begin position="259"/>
        <end position="278"/>
    </location>
</feature>
<accession>A0ABU5BDL5</accession>
<dbReference type="EMBL" id="JASFAG010000001">
    <property type="protein sequence ID" value="MDX9674733.1"/>
    <property type="molecule type" value="Genomic_DNA"/>
</dbReference>
<gene>
    <name evidence="2" type="primary">ampE</name>
    <name evidence="2" type="ORF">QMK45_02075</name>
</gene>
<dbReference type="Pfam" id="PF17113">
    <property type="entry name" value="AmpE"/>
    <property type="match status" value="1"/>
</dbReference>
<protein>
    <submittedName>
        <fullName evidence="2">Regulatory signaling modulator protein AmpE</fullName>
    </submittedName>
</protein>
<organism evidence="2 3">
    <name type="scientific">Pseudomonas zeae</name>
    <dbReference type="NCBI Taxonomy" id="2745510"/>
    <lineage>
        <taxon>Bacteria</taxon>
        <taxon>Pseudomonadati</taxon>
        <taxon>Pseudomonadota</taxon>
        <taxon>Gammaproteobacteria</taxon>
        <taxon>Pseudomonadales</taxon>
        <taxon>Pseudomonadaceae</taxon>
        <taxon>Pseudomonas</taxon>
    </lineage>
</organism>
<dbReference type="Proteomes" id="UP001287024">
    <property type="component" value="Unassembled WGS sequence"/>
</dbReference>
<dbReference type="InterPro" id="IPR052966">
    <property type="entry name" value="Beta-lactamase_Reg"/>
</dbReference>
<reference evidence="2 3" key="1">
    <citation type="submission" date="2023-05" db="EMBL/GenBank/DDBJ databases">
        <title>Siderophore-mediated competition between Bacillus subtilis and Pseudomonas marginalis.</title>
        <authorList>
            <person name="Lyng M."/>
            <person name="Joergensen J.P.B."/>
            <person name="Schostag M.D."/>
            <person name="Jarmusch S.A."/>
            <person name="Aguilar D.K.C."/>
            <person name="Andrade C.N.L."/>
            <person name="Kovacs A.T."/>
        </authorList>
    </citation>
    <scope>NUCLEOTIDE SEQUENCE [LARGE SCALE GENOMIC DNA]</scope>
    <source>
        <strain evidence="2 3">P8_72</strain>
    </source>
</reference>